<dbReference type="AlphaFoldDB" id="A0A8X6YD71"/>
<sequence length="152" mass="16946">MTRSSTAFMSVAHQREDFDLINRLTSQQSFVSGIGAAVTEYLVGVSKQCILSLSQCCSENSNFNLDCQVFLPCMNRLCSTNIENSTSKSVISFRTFAFIRVMEGAVDSPLVRLSGPEQSPDLKRGEGKKQRDRELFITADAEQRKAAPRHKM</sequence>
<organism evidence="2 3">
    <name type="scientific">Trichonephila inaurata madagascariensis</name>
    <dbReference type="NCBI Taxonomy" id="2747483"/>
    <lineage>
        <taxon>Eukaryota</taxon>
        <taxon>Metazoa</taxon>
        <taxon>Ecdysozoa</taxon>
        <taxon>Arthropoda</taxon>
        <taxon>Chelicerata</taxon>
        <taxon>Arachnida</taxon>
        <taxon>Araneae</taxon>
        <taxon>Araneomorphae</taxon>
        <taxon>Entelegynae</taxon>
        <taxon>Araneoidea</taxon>
        <taxon>Nephilidae</taxon>
        <taxon>Trichonephila</taxon>
        <taxon>Trichonephila inaurata</taxon>
    </lineage>
</organism>
<proteinExistence type="predicted"/>
<accession>A0A8X6YD71</accession>
<keyword evidence="3" id="KW-1185">Reference proteome</keyword>
<protein>
    <submittedName>
        <fullName evidence="2">Uncharacterized protein</fullName>
    </submittedName>
</protein>
<dbReference type="OrthoDB" id="10632366at2759"/>
<feature type="compositionally biased region" description="Basic and acidic residues" evidence="1">
    <location>
        <begin position="120"/>
        <end position="145"/>
    </location>
</feature>
<name>A0A8X6YD71_9ARAC</name>
<evidence type="ECO:0000256" key="1">
    <source>
        <dbReference type="SAM" id="MobiDB-lite"/>
    </source>
</evidence>
<evidence type="ECO:0000313" key="2">
    <source>
        <dbReference type="EMBL" id="GFY69264.1"/>
    </source>
</evidence>
<dbReference type="EMBL" id="BMAV01017523">
    <property type="protein sequence ID" value="GFY69264.1"/>
    <property type="molecule type" value="Genomic_DNA"/>
</dbReference>
<reference evidence="2" key="1">
    <citation type="submission" date="2020-08" db="EMBL/GenBank/DDBJ databases">
        <title>Multicomponent nature underlies the extraordinary mechanical properties of spider dragline silk.</title>
        <authorList>
            <person name="Kono N."/>
            <person name="Nakamura H."/>
            <person name="Mori M."/>
            <person name="Yoshida Y."/>
            <person name="Ohtoshi R."/>
            <person name="Malay A.D."/>
            <person name="Moran D.A.P."/>
            <person name="Tomita M."/>
            <person name="Numata K."/>
            <person name="Arakawa K."/>
        </authorList>
    </citation>
    <scope>NUCLEOTIDE SEQUENCE</scope>
</reference>
<comment type="caution">
    <text evidence="2">The sequence shown here is derived from an EMBL/GenBank/DDBJ whole genome shotgun (WGS) entry which is preliminary data.</text>
</comment>
<evidence type="ECO:0000313" key="3">
    <source>
        <dbReference type="Proteomes" id="UP000886998"/>
    </source>
</evidence>
<dbReference type="Proteomes" id="UP000886998">
    <property type="component" value="Unassembled WGS sequence"/>
</dbReference>
<gene>
    <name evidence="2" type="ORF">TNIN_377631</name>
</gene>
<feature type="region of interest" description="Disordered" evidence="1">
    <location>
        <begin position="111"/>
        <end position="152"/>
    </location>
</feature>